<evidence type="ECO:0000313" key="4">
    <source>
        <dbReference type="Proteomes" id="UP000198406"/>
    </source>
</evidence>
<dbReference type="Proteomes" id="UP000198406">
    <property type="component" value="Unassembled WGS sequence"/>
</dbReference>
<feature type="region of interest" description="Disordered" evidence="2">
    <location>
        <begin position="1051"/>
        <end position="1090"/>
    </location>
</feature>
<dbReference type="AlphaFoldDB" id="A0A1Z5K6R5"/>
<reference evidence="3 4" key="1">
    <citation type="journal article" date="2015" name="Plant Cell">
        <title>Oil accumulation by the oleaginous diatom Fistulifera solaris as revealed by the genome and transcriptome.</title>
        <authorList>
            <person name="Tanaka T."/>
            <person name="Maeda Y."/>
            <person name="Veluchamy A."/>
            <person name="Tanaka M."/>
            <person name="Abida H."/>
            <person name="Marechal E."/>
            <person name="Bowler C."/>
            <person name="Muto M."/>
            <person name="Sunaga Y."/>
            <person name="Tanaka M."/>
            <person name="Yoshino T."/>
            <person name="Taniguchi T."/>
            <person name="Fukuda Y."/>
            <person name="Nemoto M."/>
            <person name="Matsumoto M."/>
            <person name="Wong P.S."/>
            <person name="Aburatani S."/>
            <person name="Fujibuchi W."/>
        </authorList>
    </citation>
    <scope>NUCLEOTIDE SEQUENCE [LARGE SCALE GENOMIC DNA]</scope>
    <source>
        <strain evidence="3 4">JPCC DA0580</strain>
    </source>
</reference>
<feature type="compositionally biased region" description="Polar residues" evidence="2">
    <location>
        <begin position="302"/>
        <end position="316"/>
    </location>
</feature>
<feature type="compositionally biased region" description="Basic and acidic residues" evidence="2">
    <location>
        <begin position="129"/>
        <end position="152"/>
    </location>
</feature>
<feature type="compositionally biased region" description="Basic residues" evidence="2">
    <location>
        <begin position="226"/>
        <end position="237"/>
    </location>
</feature>
<gene>
    <name evidence="3" type="ORF">FisN_25Hu227</name>
</gene>
<evidence type="ECO:0000256" key="1">
    <source>
        <dbReference type="SAM" id="Coils"/>
    </source>
</evidence>
<feature type="compositionally biased region" description="Polar residues" evidence="2">
    <location>
        <begin position="424"/>
        <end position="439"/>
    </location>
</feature>
<name>A0A1Z5K6R5_FISSO</name>
<feature type="compositionally biased region" description="Basic and acidic residues" evidence="2">
    <location>
        <begin position="323"/>
        <end position="346"/>
    </location>
</feature>
<dbReference type="OrthoDB" id="10692852at2759"/>
<accession>A0A1Z5K6R5</accession>
<feature type="compositionally biased region" description="Basic residues" evidence="2">
    <location>
        <begin position="946"/>
        <end position="963"/>
    </location>
</feature>
<feature type="compositionally biased region" description="Basic residues" evidence="2">
    <location>
        <begin position="1060"/>
        <end position="1070"/>
    </location>
</feature>
<sequence>MADIDSQVSFSVTTESGEVRSMTPEEINAFVRQQIELASSRKSSTTPTQQTRRMRLARTPSPMSRFGRTNPLLFKPGESKTNAEDSRSAELSLDELFQRNSSTTARDLSDASSIQPHGMPSGRPTLSTEDEKRSLSVDRQRQSSSPDRRDGITDSPVQFDYDAERKARVEKPPCRDSELKIVTSLSSPKKATPGPEYGGSPVESSASPQEESVTIRRRSSTQMDRKLKKAARNKASRRRADLFTATTSINASESEPFDENDQYSQISDTSSTLFDSALSQKTRELLKETRDIRAREKKYPMSQPQIDSLIKQSISKARQARKIASDETDPREPEQKTLEPRSRFDELTGMSPLGGRSRRFSWSSVEDLDDASTLDGVKSPKAAHEVSEGEEHRATEMVYSPTRSDMLATRMRLRSSRLRFHQAAETSTKSKAKLTQMTEPSMKPSGIFGAGNSEAAHGTDNNVGEGNQTKLRDGLRVSTEPCASDARSPLNLPSITSDRIYSQDEISAIVLLSMEKAQQAARDEIRSLLLTPKATDPKSPIAAKLAARLRVPSQEEVTSIAREAMHRAREAAQEEIRTLIRESFRCAQDSSQEQIRQIVRDSMQRARASAREEMSELVRNILRQGMDDQQKNHLGNTVIQRNPEMVAAEKLLISKDRDHSVTDSLAPTNCERRPSSPSNQKCFDDQKLEENQTEKQTVFSPDKVKRATEGNGGEVLTSTDPPTQNASEEKIRSLLSEEEKSLIGSFGLDLRQTPKSKFSFSQVDTQDDDPLLPPPESSVQSCKGNDSPVNQLFLSKDDQVQPVSDEIFASTVHNSNNQNVDCSEISPTTRESSCGNHSPHEASQTSISFTKGLEEVAESDHAKYSPPSFDTRCTHEEKIIENGNHEIGGDSPEVASSLGAGGLVSLVESVNNNAIEAFAADSSMIALNDEHSTSASEEFPVDNNRKVKQPAHRSNVKHRRKTRIASSKQHVSGTTRPPMTSSDASTHSSSSASADDESSSSSASQLRRRGRKNRYRSSNNEAVVTDEFLQLIASKKGKRITAKDLGELIQQQQVPVRSPQAKKKNRHAKSRSTGTNNIRDSQSFVTRPRPSFEKQPPFCMVTNFMNFWEDFDLFLDDEGSDYHGNEILSFSTRGESYTDFDDDDFEATSTEEAPFDPNIAVSFSLQPSEDDDSYLSEEELPRRRGWW</sequence>
<dbReference type="EMBL" id="BDSP01000176">
    <property type="protein sequence ID" value="GAX21973.1"/>
    <property type="molecule type" value="Genomic_DNA"/>
</dbReference>
<feature type="compositionally biased region" description="Acidic residues" evidence="2">
    <location>
        <begin position="1168"/>
        <end position="1178"/>
    </location>
</feature>
<feature type="region of interest" description="Disordered" evidence="2">
    <location>
        <begin position="658"/>
        <end position="727"/>
    </location>
</feature>
<feature type="region of interest" description="Disordered" evidence="2">
    <location>
        <begin position="1"/>
        <end position="24"/>
    </location>
</feature>
<feature type="region of interest" description="Disordered" evidence="2">
    <location>
        <begin position="291"/>
        <end position="406"/>
    </location>
</feature>
<evidence type="ECO:0000313" key="3">
    <source>
        <dbReference type="EMBL" id="GAX21973.1"/>
    </source>
</evidence>
<feature type="region of interest" description="Disordered" evidence="2">
    <location>
        <begin position="37"/>
        <end position="241"/>
    </location>
</feature>
<feature type="compositionally biased region" description="Polar residues" evidence="2">
    <location>
        <begin position="964"/>
        <end position="980"/>
    </location>
</feature>
<evidence type="ECO:0000256" key="2">
    <source>
        <dbReference type="SAM" id="MobiDB-lite"/>
    </source>
</evidence>
<feature type="compositionally biased region" description="Basic and acidic residues" evidence="2">
    <location>
        <begin position="682"/>
        <end position="693"/>
    </location>
</feature>
<feature type="compositionally biased region" description="Polar residues" evidence="2">
    <location>
        <begin position="716"/>
        <end position="726"/>
    </location>
</feature>
<feature type="region of interest" description="Disordered" evidence="2">
    <location>
        <begin position="419"/>
        <end position="473"/>
    </location>
</feature>
<feature type="compositionally biased region" description="Polar residues" evidence="2">
    <location>
        <begin position="37"/>
        <end position="51"/>
    </location>
</feature>
<feature type="compositionally biased region" description="Polar residues" evidence="2">
    <location>
        <begin position="1"/>
        <end position="16"/>
    </location>
</feature>
<feature type="compositionally biased region" description="Polar residues" evidence="2">
    <location>
        <begin position="459"/>
        <end position="469"/>
    </location>
</feature>
<comment type="caution">
    <text evidence="3">The sequence shown here is derived from an EMBL/GenBank/DDBJ whole genome shotgun (WGS) entry which is preliminary data.</text>
</comment>
<dbReference type="InParanoid" id="A0A1Z5K6R5"/>
<feature type="compositionally biased region" description="Low complexity" evidence="2">
    <location>
        <begin position="981"/>
        <end position="1004"/>
    </location>
</feature>
<protein>
    <submittedName>
        <fullName evidence="3">Uncharacterized protein</fullName>
    </submittedName>
</protein>
<feature type="region of interest" description="Disordered" evidence="2">
    <location>
        <begin position="816"/>
        <end position="845"/>
    </location>
</feature>
<feature type="compositionally biased region" description="Polar residues" evidence="2">
    <location>
        <begin position="1071"/>
        <end position="1085"/>
    </location>
</feature>
<feature type="region of interest" description="Disordered" evidence="2">
    <location>
        <begin position="931"/>
        <end position="1018"/>
    </location>
</feature>
<feature type="compositionally biased region" description="Basic and acidic residues" evidence="2">
    <location>
        <begin position="382"/>
        <end position="395"/>
    </location>
</feature>
<feature type="compositionally biased region" description="Polar residues" evidence="2">
    <location>
        <begin position="202"/>
        <end position="212"/>
    </location>
</feature>
<feature type="compositionally biased region" description="Basic and acidic residues" evidence="2">
    <location>
        <begin position="77"/>
        <end position="88"/>
    </location>
</feature>
<feature type="region of interest" description="Disordered" evidence="2">
    <location>
        <begin position="760"/>
        <end position="784"/>
    </location>
</feature>
<feature type="compositionally biased region" description="Polar residues" evidence="2">
    <location>
        <begin position="98"/>
        <end position="115"/>
    </location>
</feature>
<proteinExistence type="predicted"/>
<feature type="compositionally biased region" description="Basic and acidic residues" evidence="2">
    <location>
        <begin position="162"/>
        <end position="179"/>
    </location>
</feature>
<keyword evidence="1" id="KW-0175">Coiled coil</keyword>
<feature type="compositionally biased region" description="Basic residues" evidence="2">
    <location>
        <begin position="1006"/>
        <end position="1015"/>
    </location>
</feature>
<keyword evidence="4" id="KW-1185">Reference proteome</keyword>
<feature type="region of interest" description="Disordered" evidence="2">
    <location>
        <begin position="1163"/>
        <end position="1187"/>
    </location>
</feature>
<organism evidence="3 4">
    <name type="scientific">Fistulifera solaris</name>
    <name type="common">Oleaginous diatom</name>
    <dbReference type="NCBI Taxonomy" id="1519565"/>
    <lineage>
        <taxon>Eukaryota</taxon>
        <taxon>Sar</taxon>
        <taxon>Stramenopiles</taxon>
        <taxon>Ochrophyta</taxon>
        <taxon>Bacillariophyta</taxon>
        <taxon>Bacillariophyceae</taxon>
        <taxon>Bacillariophycidae</taxon>
        <taxon>Naviculales</taxon>
        <taxon>Naviculaceae</taxon>
        <taxon>Fistulifera</taxon>
    </lineage>
</organism>
<feature type="coiled-coil region" evidence="1">
    <location>
        <begin position="562"/>
        <end position="620"/>
    </location>
</feature>